<dbReference type="EMBL" id="JACHXI010000005">
    <property type="protein sequence ID" value="MBB3103032.1"/>
    <property type="molecule type" value="Genomic_DNA"/>
</dbReference>
<gene>
    <name evidence="2" type="ORF">FHR87_001427</name>
</gene>
<keyword evidence="1" id="KW-1133">Transmembrane helix</keyword>
<feature type="transmembrane region" description="Helical" evidence="1">
    <location>
        <begin position="83"/>
        <end position="101"/>
    </location>
</feature>
<evidence type="ECO:0000313" key="2">
    <source>
        <dbReference type="EMBL" id="MBB3103032.1"/>
    </source>
</evidence>
<accession>A0A839T0X3</accession>
<comment type="caution">
    <text evidence="2">The sequence shown here is derived from an EMBL/GenBank/DDBJ whole genome shotgun (WGS) entry which is preliminary data.</text>
</comment>
<organism evidence="2 3">
    <name type="scientific">Azomonas macrocytogenes</name>
    <name type="common">Azotobacter macrocytogenes</name>
    <dbReference type="NCBI Taxonomy" id="69962"/>
    <lineage>
        <taxon>Bacteria</taxon>
        <taxon>Pseudomonadati</taxon>
        <taxon>Pseudomonadota</taxon>
        <taxon>Gammaproteobacteria</taxon>
        <taxon>Pseudomonadales</taxon>
        <taxon>Pseudomonadaceae</taxon>
        <taxon>Azomonas</taxon>
    </lineage>
</organism>
<proteinExistence type="predicted"/>
<dbReference type="Proteomes" id="UP000549250">
    <property type="component" value="Unassembled WGS sequence"/>
</dbReference>
<reference evidence="2 3" key="1">
    <citation type="submission" date="2020-08" db="EMBL/GenBank/DDBJ databases">
        <title>Genomic Encyclopedia of Type Strains, Phase III (KMG-III): the genomes of soil and plant-associated and newly described type strains.</title>
        <authorList>
            <person name="Whitman W."/>
        </authorList>
    </citation>
    <scope>NUCLEOTIDE SEQUENCE [LARGE SCALE GENOMIC DNA]</scope>
    <source>
        <strain evidence="2 3">CECT 4462</strain>
    </source>
</reference>
<dbReference type="RefSeq" id="WP_183165999.1">
    <property type="nucleotide sequence ID" value="NZ_JACHXI010000005.1"/>
</dbReference>
<keyword evidence="3" id="KW-1185">Reference proteome</keyword>
<protein>
    <submittedName>
        <fullName evidence="2">ElaB/YqjD/DUF883 family membrane-anchored ribosome-binding protein</fullName>
    </submittedName>
</protein>
<evidence type="ECO:0000256" key="1">
    <source>
        <dbReference type="SAM" id="Phobius"/>
    </source>
</evidence>
<dbReference type="AlphaFoldDB" id="A0A839T0X3"/>
<keyword evidence="1" id="KW-0812">Transmembrane</keyword>
<keyword evidence="1" id="KW-0472">Membrane</keyword>
<sequence length="103" mass="11377">MSLFSNKSSDRHDIEREIHRLSAALDELKSNVSHDSRHGIDTLRRKAESLWHDANWDAQGARLAHSTREAGRLACSTAKHHPVTSLALAAGAVALVGYLLSRR</sequence>
<evidence type="ECO:0000313" key="3">
    <source>
        <dbReference type="Proteomes" id="UP000549250"/>
    </source>
</evidence>
<name>A0A839T0X3_AZOMA</name>